<dbReference type="EMBL" id="JBFYGN010000008">
    <property type="protein sequence ID" value="MEX8192985.1"/>
    <property type="molecule type" value="Genomic_DNA"/>
</dbReference>
<gene>
    <name evidence="1" type="ORF">AB6724_09035</name>
</gene>
<dbReference type="RefSeq" id="WP_369338185.1">
    <property type="nucleotide sequence ID" value="NZ_JBFYGN010000008.1"/>
</dbReference>
<evidence type="ECO:0000313" key="2">
    <source>
        <dbReference type="Proteomes" id="UP001561046"/>
    </source>
</evidence>
<name>A0ABV3ZU04_9BURK</name>
<organism evidence="1 2">
    <name type="scientific">Comamonas guangdongensis</name>
    <dbReference type="NCBI Taxonomy" id="510515"/>
    <lineage>
        <taxon>Bacteria</taxon>
        <taxon>Pseudomonadati</taxon>
        <taxon>Pseudomonadota</taxon>
        <taxon>Betaproteobacteria</taxon>
        <taxon>Burkholderiales</taxon>
        <taxon>Comamonadaceae</taxon>
        <taxon>Comamonas</taxon>
    </lineage>
</organism>
<keyword evidence="2" id="KW-1185">Reference proteome</keyword>
<comment type="caution">
    <text evidence="1">The sequence shown here is derived from an EMBL/GenBank/DDBJ whole genome shotgun (WGS) entry which is preliminary data.</text>
</comment>
<dbReference type="Proteomes" id="UP001561046">
    <property type="component" value="Unassembled WGS sequence"/>
</dbReference>
<sequence>MAQEYFDPVLFIKEGAKTPIHLSRTPFFCNLGGFARYFEVPPSGVQLLEPSISDPMVALGNRYGVRSATTEPTDPRYGEQTRLEFLADQVEYRPLWATSDTAAAFGMTLAEPGQGIRITSPQPCLSLVDYKYGMFAGHRSPYLGTGYRLLPKVCTDLEHHDFPHVFAAVDPHLPLVISVARYWPQRQEICLADLWLPRGKALYVPPRPRSSEQSCLDLHGNRNSALACWQGLGQTSVRTQTLLQTEHSYFCWFWNDLPTTHPLLDPTGAPHA</sequence>
<proteinExistence type="predicted"/>
<reference evidence="1 2" key="1">
    <citation type="journal article" date="2013" name="Int. J. Syst. Evol. Microbiol.">
        <title>Comamonas guangdongensis sp. nov., isolated from subterranean forest sediment, and emended description of the genus Comamonas.</title>
        <authorList>
            <person name="Zhang J."/>
            <person name="Wang Y."/>
            <person name="Zhou S."/>
            <person name="Wu C."/>
            <person name="He J."/>
            <person name="Li F."/>
        </authorList>
    </citation>
    <scope>NUCLEOTIDE SEQUENCE [LARGE SCALE GENOMIC DNA]</scope>
    <source>
        <strain evidence="1 2">CCTCC AB2011133</strain>
    </source>
</reference>
<accession>A0ABV3ZU04</accession>
<protein>
    <submittedName>
        <fullName evidence="1">Uncharacterized protein</fullName>
    </submittedName>
</protein>
<evidence type="ECO:0000313" key="1">
    <source>
        <dbReference type="EMBL" id="MEX8192985.1"/>
    </source>
</evidence>